<dbReference type="Proteomes" id="UP001341840">
    <property type="component" value="Unassembled WGS sequence"/>
</dbReference>
<keyword evidence="1" id="KW-0175">Coiled coil</keyword>
<evidence type="ECO:0000313" key="4">
    <source>
        <dbReference type="Proteomes" id="UP001341840"/>
    </source>
</evidence>
<feature type="region of interest" description="Disordered" evidence="2">
    <location>
        <begin position="175"/>
        <end position="211"/>
    </location>
</feature>
<proteinExistence type="predicted"/>
<feature type="coiled-coil region" evidence="1">
    <location>
        <begin position="115"/>
        <end position="170"/>
    </location>
</feature>
<feature type="compositionally biased region" description="Acidic residues" evidence="2">
    <location>
        <begin position="200"/>
        <end position="211"/>
    </location>
</feature>
<dbReference type="EMBL" id="JASCZI010183775">
    <property type="protein sequence ID" value="MED6189690.1"/>
    <property type="molecule type" value="Genomic_DNA"/>
</dbReference>
<sequence length="211" mass="23733">MAEVFKLTHTLKANKEQFADDRADGLMGLYNENFATATQQRQNEDEEDLGANMTVNPDKVWRQTVSELDLKNHIHGVGKFYASTLRTSSFKGSAVLATSPSSPAGSDEIDLRKKIHFLNQNFQDMGQQLQESEERNQAIIVELREKNAATEELRQRMTEELELSQNLRRQMAAYYEQMRVGGSSEAGPPPPGPRKGPQVDDGEDANDYEDP</sequence>
<name>A0ABU6WUU8_9FABA</name>
<evidence type="ECO:0000256" key="2">
    <source>
        <dbReference type="SAM" id="MobiDB-lite"/>
    </source>
</evidence>
<reference evidence="3 4" key="1">
    <citation type="journal article" date="2023" name="Plants (Basel)">
        <title>Bridging the Gap: Combining Genomics and Transcriptomics Approaches to Understand Stylosanthes scabra, an Orphan Legume from the Brazilian Caatinga.</title>
        <authorList>
            <person name="Ferreira-Neto J.R.C."/>
            <person name="da Silva M.D."/>
            <person name="Binneck E."/>
            <person name="de Melo N.F."/>
            <person name="da Silva R.H."/>
            <person name="de Melo A.L.T.M."/>
            <person name="Pandolfi V."/>
            <person name="Bustamante F.O."/>
            <person name="Brasileiro-Vidal A.C."/>
            <person name="Benko-Iseppon A.M."/>
        </authorList>
    </citation>
    <scope>NUCLEOTIDE SEQUENCE [LARGE SCALE GENOMIC DNA]</scope>
    <source>
        <tissue evidence="3">Leaves</tissue>
    </source>
</reference>
<organism evidence="3 4">
    <name type="scientific">Stylosanthes scabra</name>
    <dbReference type="NCBI Taxonomy" id="79078"/>
    <lineage>
        <taxon>Eukaryota</taxon>
        <taxon>Viridiplantae</taxon>
        <taxon>Streptophyta</taxon>
        <taxon>Embryophyta</taxon>
        <taxon>Tracheophyta</taxon>
        <taxon>Spermatophyta</taxon>
        <taxon>Magnoliopsida</taxon>
        <taxon>eudicotyledons</taxon>
        <taxon>Gunneridae</taxon>
        <taxon>Pentapetalae</taxon>
        <taxon>rosids</taxon>
        <taxon>fabids</taxon>
        <taxon>Fabales</taxon>
        <taxon>Fabaceae</taxon>
        <taxon>Papilionoideae</taxon>
        <taxon>50 kb inversion clade</taxon>
        <taxon>dalbergioids sensu lato</taxon>
        <taxon>Dalbergieae</taxon>
        <taxon>Pterocarpus clade</taxon>
        <taxon>Stylosanthes</taxon>
    </lineage>
</organism>
<comment type="caution">
    <text evidence="3">The sequence shown here is derived from an EMBL/GenBank/DDBJ whole genome shotgun (WGS) entry which is preliminary data.</text>
</comment>
<accession>A0ABU6WUU8</accession>
<gene>
    <name evidence="3" type="ORF">PIB30_098545</name>
</gene>
<protein>
    <submittedName>
        <fullName evidence="3">Uncharacterized protein</fullName>
    </submittedName>
</protein>
<evidence type="ECO:0000313" key="3">
    <source>
        <dbReference type="EMBL" id="MED6189690.1"/>
    </source>
</evidence>
<evidence type="ECO:0000256" key="1">
    <source>
        <dbReference type="SAM" id="Coils"/>
    </source>
</evidence>
<keyword evidence="4" id="KW-1185">Reference proteome</keyword>